<sequence>MDKRYPHVGFKELFMNQITEHGCLYSAEDKTLTAACKRLLQQQSFSTQNQLREKLVDIGYTGISQSTVSRILSQLGVVKIQNACGKKVYCITVESAPVRVDASISSQIELITHNQAMVIVKTNPGCAQLVARLVDIDPHTEIIGTVGGNDTVLIIPKDTTNIDACEQVVRARLGVA</sequence>
<dbReference type="HOGENOM" id="CLU_097103_2_1_6"/>
<dbReference type="InterPro" id="IPR001669">
    <property type="entry name" value="Arg_repress"/>
</dbReference>
<dbReference type="InterPro" id="IPR036251">
    <property type="entry name" value="Arg_repress_C_sf"/>
</dbReference>
<dbReference type="KEGG" id="vsp:VS_2929"/>
<dbReference type="SUPFAM" id="SSF55252">
    <property type="entry name" value="C-terminal domain of arginine repressor"/>
    <property type="match status" value="1"/>
</dbReference>
<dbReference type="Pfam" id="PF02863">
    <property type="entry name" value="Arg_repressor_C"/>
    <property type="match status" value="1"/>
</dbReference>
<dbReference type="GO" id="GO:0034618">
    <property type="term" value="F:arginine binding"/>
    <property type="evidence" value="ECO:0007669"/>
    <property type="project" value="InterPro"/>
</dbReference>
<reference evidence="13 14" key="1">
    <citation type="submission" date="2009-02" db="EMBL/GenBank/DDBJ databases">
        <title>Vibrio splendidus str. LGP32 complete genome.</title>
        <authorList>
            <person name="Mazel D."/>
            <person name="Le Roux F."/>
        </authorList>
    </citation>
    <scope>NUCLEOTIDE SEQUENCE [LARGE SCALE GENOMIC DNA]</scope>
    <source>
        <strain evidence="13 14">LGP32</strain>
    </source>
</reference>
<dbReference type="PANTHER" id="PTHR34471:SF1">
    <property type="entry name" value="ARGININE REPRESSOR"/>
    <property type="match status" value="1"/>
</dbReference>
<dbReference type="EMBL" id="FM954972">
    <property type="protein sequence ID" value="CAV20226.1"/>
    <property type="molecule type" value="Genomic_DNA"/>
</dbReference>
<dbReference type="GO" id="GO:0005737">
    <property type="term" value="C:cytoplasm"/>
    <property type="evidence" value="ECO:0007669"/>
    <property type="project" value="UniProtKB-SubCell"/>
</dbReference>
<dbReference type="UniPathway" id="UPA00068"/>
<evidence type="ECO:0000313" key="14">
    <source>
        <dbReference type="Proteomes" id="UP000009100"/>
    </source>
</evidence>
<dbReference type="HAMAP" id="MF_00173">
    <property type="entry name" value="Arg_repressor"/>
    <property type="match status" value="1"/>
</dbReference>
<proteinExistence type="inferred from homology"/>
<evidence type="ECO:0000256" key="7">
    <source>
        <dbReference type="ARBA" id="ARBA00023015"/>
    </source>
</evidence>
<evidence type="ECO:0000256" key="5">
    <source>
        <dbReference type="ARBA" id="ARBA00022490"/>
    </source>
</evidence>
<dbReference type="InterPro" id="IPR020899">
    <property type="entry name" value="Arg_repress_C"/>
</dbReference>
<dbReference type="PANTHER" id="PTHR34471">
    <property type="entry name" value="ARGININE REPRESSOR"/>
    <property type="match status" value="1"/>
</dbReference>
<evidence type="ECO:0000256" key="6">
    <source>
        <dbReference type="ARBA" id="ARBA00022571"/>
    </source>
</evidence>
<keyword evidence="8 10" id="KW-0238">DNA-binding</keyword>
<evidence type="ECO:0000256" key="10">
    <source>
        <dbReference type="HAMAP-Rule" id="MF_00173"/>
    </source>
</evidence>
<dbReference type="Pfam" id="PF01316">
    <property type="entry name" value="Arg_repressor"/>
    <property type="match status" value="1"/>
</dbReference>
<keyword evidence="10" id="KW-0028">Amino-acid biosynthesis</keyword>
<name>B7VLQ4_VIBA3</name>
<evidence type="ECO:0000259" key="12">
    <source>
        <dbReference type="Pfam" id="PF02863"/>
    </source>
</evidence>
<dbReference type="GO" id="GO:1900079">
    <property type="term" value="P:regulation of arginine biosynthetic process"/>
    <property type="evidence" value="ECO:0007669"/>
    <property type="project" value="UniProtKB-UniRule"/>
</dbReference>
<keyword evidence="10" id="KW-0678">Repressor</keyword>
<dbReference type="InterPro" id="IPR036388">
    <property type="entry name" value="WH-like_DNA-bd_sf"/>
</dbReference>
<evidence type="ECO:0000256" key="2">
    <source>
        <dbReference type="ARBA" id="ARBA00005040"/>
    </source>
</evidence>
<dbReference type="AlphaFoldDB" id="B7VLQ4"/>
<comment type="pathway">
    <text evidence="2 10">Amino-acid biosynthesis; L-arginine biosynthesis [regulation].</text>
</comment>
<feature type="domain" description="Arginine repressor C-terminal" evidence="12">
    <location>
        <begin position="110"/>
        <end position="167"/>
    </location>
</feature>
<dbReference type="InterPro" id="IPR020900">
    <property type="entry name" value="Arg_repress_DNA-bd"/>
</dbReference>
<dbReference type="eggNOG" id="COG1438">
    <property type="taxonomic scope" value="Bacteria"/>
</dbReference>
<dbReference type="Proteomes" id="UP000009100">
    <property type="component" value="Chromosome 1"/>
</dbReference>
<accession>B7VLQ4</accession>
<comment type="similarity">
    <text evidence="3 10">Belongs to the ArgR family.</text>
</comment>
<feature type="domain" description="Arginine repressor DNA-binding" evidence="11">
    <location>
        <begin position="32"/>
        <end position="94"/>
    </location>
</feature>
<dbReference type="GO" id="GO:0051259">
    <property type="term" value="P:protein complex oligomerization"/>
    <property type="evidence" value="ECO:0007669"/>
    <property type="project" value="InterPro"/>
</dbReference>
<dbReference type="GO" id="GO:0006526">
    <property type="term" value="P:L-arginine biosynthetic process"/>
    <property type="evidence" value="ECO:0007669"/>
    <property type="project" value="UniProtKB-UniPathway"/>
</dbReference>
<evidence type="ECO:0000256" key="8">
    <source>
        <dbReference type="ARBA" id="ARBA00023125"/>
    </source>
</evidence>
<dbReference type="GO" id="GO:0003700">
    <property type="term" value="F:DNA-binding transcription factor activity"/>
    <property type="evidence" value="ECO:0007669"/>
    <property type="project" value="UniProtKB-UniRule"/>
</dbReference>
<comment type="subcellular location">
    <subcellularLocation>
        <location evidence="1 10">Cytoplasm</location>
    </subcellularLocation>
</comment>
<organism evidence="13 14">
    <name type="scientific">Vibrio atlanticus (strain LGP32)</name>
    <name type="common">Vibrio splendidus (strain Mel32)</name>
    <dbReference type="NCBI Taxonomy" id="575788"/>
    <lineage>
        <taxon>Bacteria</taxon>
        <taxon>Pseudomonadati</taxon>
        <taxon>Pseudomonadota</taxon>
        <taxon>Gammaproteobacteria</taxon>
        <taxon>Vibrionales</taxon>
        <taxon>Vibrionaceae</taxon>
        <taxon>Vibrio</taxon>
    </lineage>
</organism>
<comment type="function">
    <text evidence="10">Regulates arginine biosynthesis genes.</text>
</comment>
<evidence type="ECO:0000256" key="4">
    <source>
        <dbReference type="ARBA" id="ARBA00021148"/>
    </source>
</evidence>
<keyword evidence="7 10" id="KW-0805">Transcription regulation</keyword>
<dbReference type="Gene3D" id="3.30.1360.40">
    <property type="match status" value="1"/>
</dbReference>
<evidence type="ECO:0000313" key="13">
    <source>
        <dbReference type="EMBL" id="CAV20226.1"/>
    </source>
</evidence>
<dbReference type="STRING" id="575788.VS_2929"/>
<evidence type="ECO:0000256" key="1">
    <source>
        <dbReference type="ARBA" id="ARBA00004496"/>
    </source>
</evidence>
<dbReference type="PRINTS" id="PR01467">
    <property type="entry name" value="ARGREPRESSOR"/>
</dbReference>
<dbReference type="InterPro" id="IPR036390">
    <property type="entry name" value="WH_DNA-bd_sf"/>
</dbReference>
<dbReference type="SUPFAM" id="SSF46785">
    <property type="entry name" value="Winged helix' DNA-binding domain"/>
    <property type="match status" value="1"/>
</dbReference>
<protein>
    <recommendedName>
        <fullName evidence="4 10">Arginine repressor</fullName>
    </recommendedName>
</protein>
<keyword evidence="6 10" id="KW-0055">Arginine biosynthesis</keyword>
<dbReference type="Gene3D" id="1.10.10.10">
    <property type="entry name" value="Winged helix-like DNA-binding domain superfamily/Winged helix DNA-binding domain"/>
    <property type="match status" value="1"/>
</dbReference>
<evidence type="ECO:0000256" key="3">
    <source>
        <dbReference type="ARBA" id="ARBA00008316"/>
    </source>
</evidence>
<evidence type="ECO:0000259" key="11">
    <source>
        <dbReference type="Pfam" id="PF01316"/>
    </source>
</evidence>
<dbReference type="GO" id="GO:0003677">
    <property type="term" value="F:DNA binding"/>
    <property type="evidence" value="ECO:0007669"/>
    <property type="project" value="UniProtKB-KW"/>
</dbReference>
<evidence type="ECO:0000256" key="9">
    <source>
        <dbReference type="ARBA" id="ARBA00023163"/>
    </source>
</evidence>
<gene>
    <name evidence="10" type="primary">argR</name>
    <name evidence="13" type="ordered locus">VS_2929</name>
</gene>
<keyword evidence="5 10" id="KW-0963">Cytoplasm</keyword>
<keyword evidence="9 10" id="KW-0804">Transcription</keyword>